<organism evidence="1">
    <name type="scientific">viral metagenome</name>
    <dbReference type="NCBI Taxonomy" id="1070528"/>
    <lineage>
        <taxon>unclassified sequences</taxon>
        <taxon>metagenomes</taxon>
        <taxon>organismal metagenomes</taxon>
    </lineage>
</organism>
<dbReference type="AlphaFoldDB" id="A0A6C0LS14"/>
<reference evidence="1" key="1">
    <citation type="journal article" date="2020" name="Nature">
        <title>Giant virus diversity and host interactions through global metagenomics.</title>
        <authorList>
            <person name="Schulz F."/>
            <person name="Roux S."/>
            <person name="Paez-Espino D."/>
            <person name="Jungbluth S."/>
            <person name="Walsh D.A."/>
            <person name="Denef V.J."/>
            <person name="McMahon K.D."/>
            <person name="Konstantinidis K.T."/>
            <person name="Eloe-Fadrosh E.A."/>
            <person name="Kyrpides N.C."/>
            <person name="Woyke T."/>
        </authorList>
    </citation>
    <scope>NUCLEOTIDE SEQUENCE</scope>
    <source>
        <strain evidence="1">GVMAG-M-3300027963-9</strain>
    </source>
</reference>
<accession>A0A6C0LS14</accession>
<name>A0A6C0LS14_9ZZZZ</name>
<evidence type="ECO:0008006" key="2">
    <source>
        <dbReference type="Google" id="ProtNLM"/>
    </source>
</evidence>
<evidence type="ECO:0000313" key="1">
    <source>
        <dbReference type="EMBL" id="QHU32354.1"/>
    </source>
</evidence>
<proteinExistence type="predicted"/>
<dbReference type="EMBL" id="MN740539">
    <property type="protein sequence ID" value="QHU32354.1"/>
    <property type="molecule type" value="Genomic_DNA"/>
</dbReference>
<dbReference type="InterPro" id="IPR029063">
    <property type="entry name" value="SAM-dependent_MTases_sf"/>
</dbReference>
<dbReference type="Gene3D" id="3.40.50.150">
    <property type="entry name" value="Vaccinia Virus protein VP39"/>
    <property type="match status" value="1"/>
</dbReference>
<dbReference type="SUPFAM" id="SSF53335">
    <property type="entry name" value="S-adenosyl-L-methionine-dependent methyltransferases"/>
    <property type="match status" value="1"/>
</dbReference>
<sequence>MAFDSQHYQEVHKSIKATVLKYLEPSFFANKSVISIGEGGGDFAKWLIDMSANVLAKDAHPDNVSELIAKGIPTETFDANTDTLTNSYDLCWHVQVLYHLATIDNHLANICNKSNFLILQTEVIDSEDPTDCVTVNELSDRRDQSRSGLGTRPSPAYVEAILTANGMQFKRITDSLLNTTYDDKGTQVTIMRYDWTCTNTKLYNHWNDPAYNIASFWICWKNGQTNPIVANLQ</sequence>
<protein>
    <recommendedName>
        <fullName evidence="2">Methyltransferase type 11 domain-containing protein</fullName>
    </recommendedName>
</protein>